<evidence type="ECO:0000256" key="1">
    <source>
        <dbReference type="SAM" id="SignalP"/>
    </source>
</evidence>
<dbReference type="EMBL" id="JAKELL010000382">
    <property type="protein sequence ID" value="KAH8977040.1"/>
    <property type="molecule type" value="Genomic_DNA"/>
</dbReference>
<feature type="signal peptide" evidence="1">
    <location>
        <begin position="1"/>
        <end position="30"/>
    </location>
</feature>
<accession>A0AAD4L469</accession>
<dbReference type="AlphaFoldDB" id="A0AAD4L469"/>
<name>A0AAD4L469_9AGAM</name>
<comment type="caution">
    <text evidence="2">The sequence shown here is derived from an EMBL/GenBank/DDBJ whole genome shotgun (WGS) entry which is preliminary data.</text>
</comment>
<gene>
    <name evidence="2" type="ORF">EDB92DRAFT_1921492</name>
</gene>
<keyword evidence="1" id="KW-0732">Signal</keyword>
<proteinExistence type="predicted"/>
<feature type="chain" id="PRO_5042196003" description="Secreted protein" evidence="1">
    <location>
        <begin position="31"/>
        <end position="102"/>
    </location>
</feature>
<evidence type="ECO:0000313" key="3">
    <source>
        <dbReference type="Proteomes" id="UP001201163"/>
    </source>
</evidence>
<dbReference type="Proteomes" id="UP001201163">
    <property type="component" value="Unassembled WGS sequence"/>
</dbReference>
<organism evidence="2 3">
    <name type="scientific">Lactarius akahatsu</name>
    <dbReference type="NCBI Taxonomy" id="416441"/>
    <lineage>
        <taxon>Eukaryota</taxon>
        <taxon>Fungi</taxon>
        <taxon>Dikarya</taxon>
        <taxon>Basidiomycota</taxon>
        <taxon>Agaricomycotina</taxon>
        <taxon>Agaricomycetes</taxon>
        <taxon>Russulales</taxon>
        <taxon>Russulaceae</taxon>
        <taxon>Lactarius</taxon>
    </lineage>
</organism>
<sequence length="102" mass="11300">MIVCPLCVSTTKTTLFLFSFLFFTIKYIRCCPDPVPGPHTLSAPSTSFALTDTPSIVTPHHHPSRAPPPRLFRLVFDLVSPNNDSFSFCSSYTMPSPLPRPS</sequence>
<evidence type="ECO:0000313" key="2">
    <source>
        <dbReference type="EMBL" id="KAH8977040.1"/>
    </source>
</evidence>
<keyword evidence="3" id="KW-1185">Reference proteome</keyword>
<protein>
    <recommendedName>
        <fullName evidence="4">Secreted protein</fullName>
    </recommendedName>
</protein>
<evidence type="ECO:0008006" key="4">
    <source>
        <dbReference type="Google" id="ProtNLM"/>
    </source>
</evidence>
<reference evidence="2" key="1">
    <citation type="submission" date="2022-01" db="EMBL/GenBank/DDBJ databases">
        <title>Comparative genomics reveals a dynamic genome evolution in the ectomycorrhizal milk-cap (Lactarius) mushrooms.</title>
        <authorList>
            <consortium name="DOE Joint Genome Institute"/>
            <person name="Lebreton A."/>
            <person name="Tang N."/>
            <person name="Kuo A."/>
            <person name="LaButti K."/>
            <person name="Drula E."/>
            <person name="Barry K."/>
            <person name="Clum A."/>
            <person name="Lipzen A."/>
            <person name="Mousain D."/>
            <person name="Ng V."/>
            <person name="Wang R."/>
            <person name="Wang X."/>
            <person name="Dai Y."/>
            <person name="Henrissat B."/>
            <person name="Grigoriev I.V."/>
            <person name="Guerin-Laguette A."/>
            <person name="Yu F."/>
            <person name="Martin F.M."/>
        </authorList>
    </citation>
    <scope>NUCLEOTIDE SEQUENCE</scope>
    <source>
        <strain evidence="2">QP</strain>
    </source>
</reference>